<name>A0A1Q5PSW3_9ACTO</name>
<dbReference type="STRING" id="156892.BM477_00330"/>
<organism evidence="1 2">
    <name type="scientific">Boudabousia marimammalium</name>
    <dbReference type="NCBI Taxonomy" id="156892"/>
    <lineage>
        <taxon>Bacteria</taxon>
        <taxon>Bacillati</taxon>
        <taxon>Actinomycetota</taxon>
        <taxon>Actinomycetes</taxon>
        <taxon>Actinomycetales</taxon>
        <taxon>Actinomycetaceae</taxon>
        <taxon>Boudabousia</taxon>
    </lineage>
</organism>
<gene>
    <name evidence="1" type="ORF">BM477_00330</name>
</gene>
<dbReference type="AlphaFoldDB" id="A0A1Q5PSW3"/>
<protein>
    <recommendedName>
        <fullName evidence="3">TIR domain-containing protein</fullName>
    </recommendedName>
</protein>
<dbReference type="EMBL" id="MPDM01000001">
    <property type="protein sequence ID" value="OKL50460.1"/>
    <property type="molecule type" value="Genomic_DNA"/>
</dbReference>
<evidence type="ECO:0008006" key="3">
    <source>
        <dbReference type="Google" id="ProtNLM"/>
    </source>
</evidence>
<dbReference type="Proteomes" id="UP000186465">
    <property type="component" value="Unassembled WGS sequence"/>
</dbReference>
<reference evidence="2" key="1">
    <citation type="submission" date="2016-11" db="EMBL/GenBank/DDBJ databases">
        <title>Actinomyces gypaetusis sp. nov. isolated from Gypaetus barbatus in Qinghai Tibet Plateau China.</title>
        <authorList>
            <person name="Meng X."/>
        </authorList>
    </citation>
    <scope>NUCLEOTIDE SEQUENCE [LARGE SCALE GENOMIC DNA]</scope>
    <source>
        <strain evidence="2">DSM 15383</strain>
    </source>
</reference>
<accession>A0A1Q5PSW3</accession>
<comment type="caution">
    <text evidence="1">The sequence shown here is derived from an EMBL/GenBank/DDBJ whole genome shotgun (WGS) entry which is preliminary data.</text>
</comment>
<evidence type="ECO:0000313" key="2">
    <source>
        <dbReference type="Proteomes" id="UP000186465"/>
    </source>
</evidence>
<keyword evidence="2" id="KW-1185">Reference proteome</keyword>
<evidence type="ECO:0000313" key="1">
    <source>
        <dbReference type="EMBL" id="OKL50460.1"/>
    </source>
</evidence>
<proteinExistence type="predicted"/>
<sequence length="268" mass="30598">MSSLVGAPMVIIFASSNYFKSKSCLIELGASIRAQGEVYYLLASDMSIENVPIEARWLPWRYSYDEEVLQNIKKSVDESTNIDMQQGMSEPKRYLASTSRLQRCRLNKFRNNGATLLDSRPLFFNPGTGISAFALSVWKTSSDEVVAVYYADTDQMSPMNNDKIIDFLKDKYSADRVFAVWPETDWFGVQEQFKGGNPHPGKASQLEDLGIPALTTGISPKMVRNAENYFRAPWLEECENSKKIGRYRFLKFGFLLYLSFVLIKEFRC</sequence>